<dbReference type="Pfam" id="PF25563">
    <property type="entry name" value="TPR_SYVN1_N"/>
    <property type="match status" value="1"/>
</dbReference>
<feature type="compositionally biased region" description="Basic and acidic residues" evidence="16">
    <location>
        <begin position="477"/>
        <end position="486"/>
    </location>
</feature>
<keyword evidence="12" id="KW-0862">Zinc</keyword>
<dbReference type="PANTHER" id="PTHR22763:SF184">
    <property type="entry name" value="E3 UBIQUITIN-PROTEIN LIGASE SYNOVIOLIN"/>
    <property type="match status" value="1"/>
</dbReference>
<evidence type="ECO:0000313" key="20">
    <source>
        <dbReference type="Proteomes" id="UP000559256"/>
    </source>
</evidence>
<dbReference type="Proteomes" id="UP000559256">
    <property type="component" value="Unassembled WGS sequence"/>
</dbReference>
<dbReference type="GO" id="GO:0061630">
    <property type="term" value="F:ubiquitin protein ligase activity"/>
    <property type="evidence" value="ECO:0007669"/>
    <property type="project" value="UniProtKB-EC"/>
</dbReference>
<name>A0A8H5LV34_9AGAR</name>
<dbReference type="InterPro" id="IPR058051">
    <property type="entry name" value="Znf_RING_synoviolin"/>
</dbReference>
<keyword evidence="11" id="KW-0256">Endoplasmic reticulum</keyword>
<evidence type="ECO:0000256" key="14">
    <source>
        <dbReference type="ARBA" id="ARBA00023136"/>
    </source>
</evidence>
<dbReference type="OrthoDB" id="7759664at2759"/>
<feature type="transmembrane region" description="Helical" evidence="17">
    <location>
        <begin position="193"/>
        <end position="216"/>
    </location>
</feature>
<feature type="region of interest" description="Disordered" evidence="16">
    <location>
        <begin position="668"/>
        <end position="694"/>
    </location>
</feature>
<dbReference type="GO" id="GO:0016567">
    <property type="term" value="P:protein ubiquitination"/>
    <property type="evidence" value="ECO:0007669"/>
    <property type="project" value="UniProtKB-UniPathway"/>
</dbReference>
<dbReference type="EMBL" id="JAACJM010000010">
    <property type="protein sequence ID" value="KAF5370672.1"/>
    <property type="molecule type" value="Genomic_DNA"/>
</dbReference>
<evidence type="ECO:0000256" key="10">
    <source>
        <dbReference type="ARBA" id="ARBA00022786"/>
    </source>
</evidence>
<comment type="pathway">
    <text evidence="3">Protein modification; protein ubiquitination.</text>
</comment>
<comment type="subcellular location">
    <subcellularLocation>
        <location evidence="2">Endoplasmic reticulum membrane</location>
        <topology evidence="2">Multi-pass membrane protein</topology>
    </subcellularLocation>
</comment>
<dbReference type="Pfam" id="PF12678">
    <property type="entry name" value="zf-rbx1"/>
    <property type="match status" value="1"/>
</dbReference>
<dbReference type="Gene3D" id="3.30.40.10">
    <property type="entry name" value="Zinc/RING finger domain, C3HC4 (zinc finger)"/>
    <property type="match status" value="1"/>
</dbReference>
<dbReference type="InterPro" id="IPR024766">
    <property type="entry name" value="Znf_RING_H2"/>
</dbReference>
<feature type="region of interest" description="Disordered" evidence="16">
    <location>
        <begin position="389"/>
        <end position="430"/>
    </location>
</feature>
<dbReference type="GO" id="GO:0005789">
    <property type="term" value="C:endoplasmic reticulum membrane"/>
    <property type="evidence" value="ECO:0007669"/>
    <property type="project" value="UniProtKB-SubCell"/>
</dbReference>
<keyword evidence="9 15" id="KW-0863">Zinc-finger</keyword>
<feature type="compositionally biased region" description="Basic and acidic residues" evidence="16">
    <location>
        <begin position="758"/>
        <end position="769"/>
    </location>
</feature>
<comment type="catalytic activity">
    <reaction evidence="1">
        <text>S-ubiquitinyl-[E2 ubiquitin-conjugating enzyme]-L-cysteine + [acceptor protein]-L-lysine = [E2 ubiquitin-conjugating enzyme]-L-cysteine + N(6)-ubiquitinyl-[acceptor protein]-L-lysine.</text>
        <dbReference type="EC" id="2.3.2.27"/>
    </reaction>
</comment>
<dbReference type="GO" id="GO:0008270">
    <property type="term" value="F:zinc ion binding"/>
    <property type="evidence" value="ECO:0007669"/>
    <property type="project" value="UniProtKB-KW"/>
</dbReference>
<feature type="transmembrane region" description="Helical" evidence="17">
    <location>
        <begin position="251"/>
        <end position="270"/>
    </location>
</feature>
<dbReference type="PANTHER" id="PTHR22763">
    <property type="entry name" value="RING ZINC FINGER PROTEIN"/>
    <property type="match status" value="1"/>
</dbReference>
<dbReference type="PROSITE" id="PS50089">
    <property type="entry name" value="ZF_RING_2"/>
    <property type="match status" value="1"/>
</dbReference>
<proteinExistence type="inferred from homology"/>
<keyword evidence="7 17" id="KW-0812">Transmembrane</keyword>
<evidence type="ECO:0000256" key="8">
    <source>
        <dbReference type="ARBA" id="ARBA00022723"/>
    </source>
</evidence>
<reference evidence="19 20" key="1">
    <citation type="journal article" date="2020" name="ISME J.">
        <title>Uncovering the hidden diversity of litter-decomposition mechanisms in mushroom-forming fungi.</title>
        <authorList>
            <person name="Floudas D."/>
            <person name="Bentzer J."/>
            <person name="Ahren D."/>
            <person name="Johansson T."/>
            <person name="Persson P."/>
            <person name="Tunlid A."/>
        </authorList>
    </citation>
    <scope>NUCLEOTIDE SEQUENCE [LARGE SCALE GENOMIC DNA]</scope>
    <source>
        <strain evidence="19 20">CBS 291.85</strain>
    </source>
</reference>
<feature type="transmembrane region" description="Helical" evidence="17">
    <location>
        <begin position="160"/>
        <end position="181"/>
    </location>
</feature>
<feature type="compositionally biased region" description="Polar residues" evidence="16">
    <location>
        <begin position="678"/>
        <end position="694"/>
    </location>
</feature>
<evidence type="ECO:0000256" key="11">
    <source>
        <dbReference type="ARBA" id="ARBA00022824"/>
    </source>
</evidence>
<dbReference type="InterPro" id="IPR001841">
    <property type="entry name" value="Znf_RING"/>
</dbReference>
<evidence type="ECO:0000256" key="12">
    <source>
        <dbReference type="ARBA" id="ARBA00022833"/>
    </source>
</evidence>
<dbReference type="AlphaFoldDB" id="A0A8H5LV34"/>
<protein>
    <recommendedName>
        <fullName evidence="5">RING-type E3 ubiquitin transferase</fullName>
        <ecNumber evidence="5">2.3.2.27</ecNumber>
    </recommendedName>
</protein>
<feature type="compositionally biased region" description="Polar residues" evidence="16">
    <location>
        <begin position="742"/>
        <end position="754"/>
    </location>
</feature>
<dbReference type="GO" id="GO:0036503">
    <property type="term" value="P:ERAD pathway"/>
    <property type="evidence" value="ECO:0007669"/>
    <property type="project" value="TreeGrafter"/>
</dbReference>
<feature type="region of interest" description="Disordered" evidence="16">
    <location>
        <begin position="741"/>
        <end position="775"/>
    </location>
</feature>
<keyword evidence="6" id="KW-0808">Transferase</keyword>
<evidence type="ECO:0000256" key="5">
    <source>
        <dbReference type="ARBA" id="ARBA00012483"/>
    </source>
</evidence>
<evidence type="ECO:0000256" key="4">
    <source>
        <dbReference type="ARBA" id="ARBA00010089"/>
    </source>
</evidence>
<dbReference type="InterPro" id="IPR057992">
    <property type="entry name" value="TPR_SYVN1_N"/>
</dbReference>
<keyword evidence="8" id="KW-0479">Metal-binding</keyword>
<feature type="transmembrane region" description="Helical" evidence="17">
    <location>
        <begin position="62"/>
        <end position="84"/>
    </location>
</feature>
<evidence type="ECO:0000259" key="18">
    <source>
        <dbReference type="PROSITE" id="PS50089"/>
    </source>
</evidence>
<feature type="transmembrane region" description="Helical" evidence="17">
    <location>
        <begin position="120"/>
        <end position="139"/>
    </location>
</feature>
<feature type="compositionally biased region" description="Low complexity" evidence="16">
    <location>
        <begin position="394"/>
        <end position="411"/>
    </location>
</feature>
<keyword evidence="13 17" id="KW-1133">Transmembrane helix</keyword>
<dbReference type="UniPathway" id="UPA00143"/>
<evidence type="ECO:0000256" key="3">
    <source>
        <dbReference type="ARBA" id="ARBA00004906"/>
    </source>
</evidence>
<dbReference type="SUPFAM" id="SSF57850">
    <property type="entry name" value="RING/U-box"/>
    <property type="match status" value="1"/>
</dbReference>
<dbReference type="GO" id="GO:0043161">
    <property type="term" value="P:proteasome-mediated ubiquitin-dependent protein catabolic process"/>
    <property type="evidence" value="ECO:0007669"/>
    <property type="project" value="TreeGrafter"/>
</dbReference>
<comment type="similarity">
    <text evidence="4">Belongs to the HRD1 family.</text>
</comment>
<keyword evidence="20" id="KW-1185">Reference proteome</keyword>
<comment type="caution">
    <text evidence="19">The sequence shown here is derived from an EMBL/GenBank/DDBJ whole genome shotgun (WGS) entry which is preliminary data.</text>
</comment>
<evidence type="ECO:0000256" key="9">
    <source>
        <dbReference type="ARBA" id="ARBA00022771"/>
    </source>
</evidence>
<evidence type="ECO:0000256" key="16">
    <source>
        <dbReference type="SAM" id="MobiDB-lite"/>
    </source>
</evidence>
<evidence type="ECO:0000256" key="15">
    <source>
        <dbReference type="PROSITE-ProRule" id="PRU00175"/>
    </source>
</evidence>
<evidence type="ECO:0000256" key="13">
    <source>
        <dbReference type="ARBA" id="ARBA00022989"/>
    </source>
</evidence>
<evidence type="ECO:0000256" key="17">
    <source>
        <dbReference type="SAM" id="Phobius"/>
    </source>
</evidence>
<gene>
    <name evidence="19" type="ORF">D9758_002093</name>
</gene>
<evidence type="ECO:0000313" key="19">
    <source>
        <dbReference type="EMBL" id="KAF5370672.1"/>
    </source>
</evidence>
<dbReference type="InterPro" id="IPR050731">
    <property type="entry name" value="HRD1_E3_ubiq-ligases"/>
</dbReference>
<accession>A0A8H5LV34</accession>
<feature type="region of interest" description="Disordered" evidence="16">
    <location>
        <begin position="549"/>
        <end position="629"/>
    </location>
</feature>
<dbReference type="SMART" id="SM00184">
    <property type="entry name" value="RING"/>
    <property type="match status" value="1"/>
</dbReference>
<keyword evidence="14 17" id="KW-0472">Membrane</keyword>
<organism evidence="19 20">
    <name type="scientific">Tetrapyrgos nigripes</name>
    <dbReference type="NCBI Taxonomy" id="182062"/>
    <lineage>
        <taxon>Eukaryota</taxon>
        <taxon>Fungi</taxon>
        <taxon>Dikarya</taxon>
        <taxon>Basidiomycota</taxon>
        <taxon>Agaricomycotina</taxon>
        <taxon>Agaricomycetes</taxon>
        <taxon>Agaricomycetidae</taxon>
        <taxon>Agaricales</taxon>
        <taxon>Marasmiineae</taxon>
        <taxon>Marasmiaceae</taxon>
        <taxon>Tetrapyrgos</taxon>
    </lineage>
</organism>
<feature type="domain" description="RING-type" evidence="18">
    <location>
        <begin position="322"/>
        <end position="382"/>
    </location>
</feature>
<keyword evidence="10" id="KW-0833">Ubl conjugation pathway</keyword>
<evidence type="ECO:0000256" key="2">
    <source>
        <dbReference type="ARBA" id="ARBA00004477"/>
    </source>
</evidence>
<dbReference type="EC" id="2.3.2.27" evidence="5"/>
<evidence type="ECO:0000256" key="6">
    <source>
        <dbReference type="ARBA" id="ARBA00022679"/>
    </source>
</evidence>
<evidence type="ECO:0000256" key="1">
    <source>
        <dbReference type="ARBA" id="ARBA00000900"/>
    </source>
</evidence>
<feature type="transmembrane region" description="Helical" evidence="17">
    <location>
        <begin position="23"/>
        <end position="42"/>
    </location>
</feature>
<sequence length="775" mass="85025">MPLQQLARRTSQAILASVTSHRIAVYALVSTIGVLVAILNALQNHSNFYSVAIYLSKSSRSVLVLANFSFLLALLGGHIVQRIFFGSLRPNEVERLYDRLWFFITESLLAFTIFRDEFDISFALMFGFLLFVKSFHWLASDRIEWMDQRPYPGPPLLFHLRMTILFAILWMTDFIMFLVAVESTLANAKVGGMVLFASEYGILMASVTNTIAKYLLSAYDFRRAGQRGGENAPPWENKSMWVFYIELATDFFKLTTYLLFFTIIIAYYGLPLNIVRDVYITARSFITRLRALHRYQTATRNMDQRYPNATQEELTAMSDHTCIICREEMILPDPRPAADAPQTPAAVEGPNMTPKKLPCGHIFHFHCLRAWLERQQSCPTCRRNVLEDEGTQTQRPVRPAAGPAPQQGAMPQPNPFVRPGAQDGQAGNNPVGLVGRIFGVQPPPLGARGRNVIPNVVNAGQNGVVIQYNIQYQLPRDQGHNPRDDQAPQPLQPPPQFDGFQGPGGVWQPWPQRGPGPANEPPAASLPEQANGSAINGQNVAQNDNVSIPAEQASDPSPALSPREAAAQAAARRMGLQNVNLPPRLSPSTPTASAASGVPTPDPSVPQINSGASTIPAESPEPPGQSQRLDIPTLIPLSDIDLEGTPMLQTDPIGGTSTINLPQPFNPHSRETTDVVPASSTHGMGDAQTSITSLPPTLTDEQLASLDRLTREAIDERLRVLEGVSTAVYHCIDELMRMRSALPTSPTGQSTNPVVQGERSEESQNETRDPPAASA</sequence>
<feature type="compositionally biased region" description="Low complexity" evidence="16">
    <location>
        <begin position="582"/>
        <end position="599"/>
    </location>
</feature>
<dbReference type="CDD" id="cd16479">
    <property type="entry name" value="RING-H2_synoviolin"/>
    <property type="match status" value="1"/>
</dbReference>
<evidence type="ECO:0000256" key="7">
    <source>
        <dbReference type="ARBA" id="ARBA00022692"/>
    </source>
</evidence>
<dbReference type="InterPro" id="IPR013083">
    <property type="entry name" value="Znf_RING/FYVE/PHD"/>
</dbReference>
<feature type="region of interest" description="Disordered" evidence="16">
    <location>
        <begin position="475"/>
        <end position="536"/>
    </location>
</feature>